<dbReference type="AlphaFoldDB" id="A0A0C9X379"/>
<dbReference type="STRING" id="1095629.A0A0C9X379"/>
<proteinExistence type="predicted"/>
<protein>
    <submittedName>
        <fullName evidence="2">Uncharacterized protein</fullName>
    </submittedName>
</protein>
<dbReference type="EMBL" id="KN838935">
    <property type="protein sequence ID" value="KIJ92126.1"/>
    <property type="molecule type" value="Genomic_DNA"/>
</dbReference>
<evidence type="ECO:0000313" key="3">
    <source>
        <dbReference type="Proteomes" id="UP000054477"/>
    </source>
</evidence>
<feature type="compositionally biased region" description="Pro residues" evidence="1">
    <location>
        <begin position="48"/>
        <end position="61"/>
    </location>
</feature>
<keyword evidence="3" id="KW-1185">Reference proteome</keyword>
<evidence type="ECO:0000256" key="1">
    <source>
        <dbReference type="SAM" id="MobiDB-lite"/>
    </source>
</evidence>
<accession>A0A0C9X379</accession>
<dbReference type="Proteomes" id="UP000054477">
    <property type="component" value="Unassembled WGS sequence"/>
</dbReference>
<evidence type="ECO:0000313" key="2">
    <source>
        <dbReference type="EMBL" id="KIJ92126.1"/>
    </source>
</evidence>
<sequence>MDPRRWKGPKAPANTVVDTIKINVSTALPPSQSNASLPIPPPIHPLPSLPLDPLIIPPPTPSTCGGSLLATTPPPPPSSNKSPSSITGAQDTSWPSWFRDAHRLLSSQNLGGDFTFAPGGCSAGFRSDNRPPAVHYWISRGRTIQPRISNITDFEENWWKWWKGLQPAWRAVFEVECPLDRTHRPALTGGHDWSAINKHGRNAFFFIMATLLWWGAASSKPPSKDPGWMVAVEDLGWVLDGLLGVNAPPAPTSKSSRLRQR</sequence>
<dbReference type="HOGENOM" id="CLU_1065839_0_0_1"/>
<organism evidence="2 3">
    <name type="scientific">Laccaria amethystina LaAM-08-1</name>
    <dbReference type="NCBI Taxonomy" id="1095629"/>
    <lineage>
        <taxon>Eukaryota</taxon>
        <taxon>Fungi</taxon>
        <taxon>Dikarya</taxon>
        <taxon>Basidiomycota</taxon>
        <taxon>Agaricomycotina</taxon>
        <taxon>Agaricomycetes</taxon>
        <taxon>Agaricomycetidae</taxon>
        <taxon>Agaricales</taxon>
        <taxon>Agaricineae</taxon>
        <taxon>Hydnangiaceae</taxon>
        <taxon>Laccaria</taxon>
    </lineage>
</organism>
<gene>
    <name evidence="2" type="ORF">K443DRAFT_135355</name>
</gene>
<dbReference type="OrthoDB" id="3250313at2759"/>
<name>A0A0C9X379_9AGAR</name>
<reference evidence="2 3" key="1">
    <citation type="submission" date="2014-04" db="EMBL/GenBank/DDBJ databases">
        <authorList>
            <consortium name="DOE Joint Genome Institute"/>
            <person name="Kuo A."/>
            <person name="Kohler A."/>
            <person name="Nagy L.G."/>
            <person name="Floudas D."/>
            <person name="Copeland A."/>
            <person name="Barry K.W."/>
            <person name="Cichocki N."/>
            <person name="Veneault-Fourrey C."/>
            <person name="LaButti K."/>
            <person name="Lindquist E.A."/>
            <person name="Lipzen A."/>
            <person name="Lundell T."/>
            <person name="Morin E."/>
            <person name="Murat C."/>
            <person name="Sun H."/>
            <person name="Tunlid A."/>
            <person name="Henrissat B."/>
            <person name="Grigoriev I.V."/>
            <person name="Hibbett D.S."/>
            <person name="Martin F."/>
            <person name="Nordberg H.P."/>
            <person name="Cantor M.N."/>
            <person name="Hua S.X."/>
        </authorList>
    </citation>
    <scope>NUCLEOTIDE SEQUENCE [LARGE SCALE GENOMIC DNA]</scope>
    <source>
        <strain evidence="2 3">LaAM-08-1</strain>
    </source>
</reference>
<feature type="region of interest" description="Disordered" evidence="1">
    <location>
        <begin position="48"/>
        <end position="92"/>
    </location>
</feature>
<reference evidence="3" key="2">
    <citation type="submission" date="2015-01" db="EMBL/GenBank/DDBJ databases">
        <title>Evolutionary Origins and Diversification of the Mycorrhizal Mutualists.</title>
        <authorList>
            <consortium name="DOE Joint Genome Institute"/>
            <consortium name="Mycorrhizal Genomics Consortium"/>
            <person name="Kohler A."/>
            <person name="Kuo A."/>
            <person name="Nagy L.G."/>
            <person name="Floudas D."/>
            <person name="Copeland A."/>
            <person name="Barry K.W."/>
            <person name="Cichocki N."/>
            <person name="Veneault-Fourrey C."/>
            <person name="LaButti K."/>
            <person name="Lindquist E.A."/>
            <person name="Lipzen A."/>
            <person name="Lundell T."/>
            <person name="Morin E."/>
            <person name="Murat C."/>
            <person name="Riley R."/>
            <person name="Ohm R."/>
            <person name="Sun H."/>
            <person name="Tunlid A."/>
            <person name="Henrissat B."/>
            <person name="Grigoriev I.V."/>
            <person name="Hibbett D.S."/>
            <person name="Martin F."/>
        </authorList>
    </citation>
    <scope>NUCLEOTIDE SEQUENCE [LARGE SCALE GENOMIC DNA]</scope>
    <source>
        <strain evidence="3">LaAM-08-1</strain>
    </source>
</reference>